<dbReference type="HOGENOM" id="CLU_075838_2_0_1"/>
<dbReference type="Pfam" id="PF00096">
    <property type="entry name" value="zf-C2H2"/>
    <property type="match status" value="1"/>
</dbReference>
<dbReference type="InterPro" id="IPR013087">
    <property type="entry name" value="Znf_C2H2_type"/>
</dbReference>
<proteinExistence type="predicted"/>
<dbReference type="GeneID" id="25777086"/>
<evidence type="ECO:0000313" key="4">
    <source>
        <dbReference type="Proteomes" id="UP000005426"/>
    </source>
</evidence>
<feature type="non-terminal residue" evidence="3">
    <location>
        <position position="1"/>
    </location>
</feature>
<feature type="non-terminal residue" evidence="3">
    <location>
        <position position="176"/>
    </location>
</feature>
<evidence type="ECO:0000313" key="3">
    <source>
        <dbReference type="EMBL" id="EHK49469.1"/>
    </source>
</evidence>
<accession>G9NI55</accession>
<dbReference type="KEGG" id="tatv:25777086"/>
<dbReference type="eggNOG" id="KOG1721">
    <property type="taxonomic scope" value="Eukaryota"/>
</dbReference>
<dbReference type="OMA" id="HYLCVAC"/>
<reference evidence="3 4" key="1">
    <citation type="journal article" date="2011" name="Genome Biol.">
        <title>Comparative genome sequence analysis underscores mycoparasitism as the ancestral life style of Trichoderma.</title>
        <authorList>
            <person name="Kubicek C.P."/>
            <person name="Herrera-Estrella A."/>
            <person name="Seidl-Seiboth V."/>
            <person name="Martinez D.A."/>
            <person name="Druzhinina I.S."/>
            <person name="Thon M."/>
            <person name="Zeilinger S."/>
            <person name="Casas-Flores S."/>
            <person name="Horwitz B.A."/>
            <person name="Mukherjee P.K."/>
            <person name="Mukherjee M."/>
            <person name="Kredics L."/>
            <person name="Alcaraz L.D."/>
            <person name="Aerts A."/>
            <person name="Antal Z."/>
            <person name="Atanasova L."/>
            <person name="Cervantes-Badillo M.G."/>
            <person name="Challacombe J."/>
            <person name="Chertkov O."/>
            <person name="McCluskey K."/>
            <person name="Coulpier F."/>
            <person name="Deshpande N."/>
            <person name="von Doehren H."/>
            <person name="Ebbole D.J."/>
            <person name="Esquivel-Naranjo E.U."/>
            <person name="Fekete E."/>
            <person name="Flipphi M."/>
            <person name="Glaser F."/>
            <person name="Gomez-Rodriguez E.Y."/>
            <person name="Gruber S."/>
            <person name="Han C."/>
            <person name="Henrissat B."/>
            <person name="Hermosa R."/>
            <person name="Hernandez-Onate M."/>
            <person name="Karaffa L."/>
            <person name="Kosti I."/>
            <person name="Le Crom S."/>
            <person name="Lindquist E."/>
            <person name="Lucas S."/>
            <person name="Luebeck M."/>
            <person name="Luebeck P.S."/>
            <person name="Margeot A."/>
            <person name="Metz B."/>
            <person name="Misra M."/>
            <person name="Nevalainen H."/>
            <person name="Omann M."/>
            <person name="Packer N."/>
            <person name="Perrone G."/>
            <person name="Uresti-Rivera E.E."/>
            <person name="Salamov A."/>
            <person name="Schmoll M."/>
            <person name="Seiboth B."/>
            <person name="Shapiro H."/>
            <person name="Sukno S."/>
            <person name="Tamayo-Ramos J.A."/>
            <person name="Tisch D."/>
            <person name="Wiest A."/>
            <person name="Wilkinson H.H."/>
            <person name="Zhang M."/>
            <person name="Coutinho P.M."/>
            <person name="Kenerley C.M."/>
            <person name="Monte E."/>
            <person name="Baker S.E."/>
            <person name="Grigoriev I.V."/>
        </authorList>
    </citation>
    <scope>NUCLEOTIDE SEQUENCE [LARGE SCALE GENOMIC DNA]</scope>
    <source>
        <strain evidence="4">ATCC 20476 / IMI 206040</strain>
    </source>
</reference>
<protein>
    <recommendedName>
        <fullName evidence="2">C2H2-type domain-containing protein</fullName>
    </recommendedName>
</protein>
<comment type="caution">
    <text evidence="3">The sequence shown here is derived from an EMBL/GenBank/DDBJ whole genome shotgun (WGS) entry which is preliminary data.</text>
</comment>
<dbReference type="AlphaFoldDB" id="G9NI55"/>
<dbReference type="STRING" id="452589.G9NI55"/>
<organism evidence="3 4">
    <name type="scientific">Hypocrea atroviridis (strain ATCC 20476 / IMI 206040)</name>
    <name type="common">Trichoderma atroviride</name>
    <dbReference type="NCBI Taxonomy" id="452589"/>
    <lineage>
        <taxon>Eukaryota</taxon>
        <taxon>Fungi</taxon>
        <taxon>Dikarya</taxon>
        <taxon>Ascomycota</taxon>
        <taxon>Pezizomycotina</taxon>
        <taxon>Sordariomycetes</taxon>
        <taxon>Hypocreomycetidae</taxon>
        <taxon>Hypocreales</taxon>
        <taxon>Hypocreaceae</taxon>
        <taxon>Trichoderma</taxon>
    </lineage>
</organism>
<feature type="domain" description="C2H2-type" evidence="2">
    <location>
        <begin position="50"/>
        <end position="72"/>
    </location>
</feature>
<gene>
    <name evidence="3" type="ORF">TRIATDRAFT_180084</name>
</gene>
<keyword evidence="4" id="KW-1185">Reference proteome</keyword>
<dbReference type="PROSITE" id="PS50157">
    <property type="entry name" value="ZINC_FINGER_C2H2_2"/>
    <property type="match status" value="1"/>
</dbReference>
<dbReference type="GO" id="GO:0008270">
    <property type="term" value="F:zinc ion binding"/>
    <property type="evidence" value="ECO:0007669"/>
    <property type="project" value="UniProtKB-KW"/>
</dbReference>
<keyword evidence="1" id="KW-0479">Metal-binding</keyword>
<dbReference type="PROSITE" id="PS00028">
    <property type="entry name" value="ZINC_FINGER_C2H2_1"/>
    <property type="match status" value="1"/>
</dbReference>
<sequence>CFRCEKSYKTRLAWHQHIADSCRHNMCPKCDWLDYDTEEELREHMTDEHNSCCVCNRCFTCPSGLKNHHLVHWIRTAECYSCHGSFASKSAVILHLEQGACESGVRLQHIDYCAKACHSAQWYLHAGGGYKCPTCDWRFRFMSALVQHVESDSCDEAMRWKNDPLAIFFRFIKTSI</sequence>
<keyword evidence="1" id="KW-0863">Zinc-finger</keyword>
<dbReference type="SMART" id="SM00355">
    <property type="entry name" value="ZnF_C2H2"/>
    <property type="match status" value="3"/>
</dbReference>
<name>G9NI55_HYPAI</name>
<evidence type="ECO:0000259" key="2">
    <source>
        <dbReference type="PROSITE" id="PS50157"/>
    </source>
</evidence>
<keyword evidence="1" id="KW-0862">Zinc</keyword>
<evidence type="ECO:0000256" key="1">
    <source>
        <dbReference type="PROSITE-ProRule" id="PRU00042"/>
    </source>
</evidence>
<dbReference type="Proteomes" id="UP000005426">
    <property type="component" value="Unassembled WGS sequence"/>
</dbReference>
<dbReference type="EMBL" id="ABDG02000016">
    <property type="protein sequence ID" value="EHK49469.1"/>
    <property type="molecule type" value="Genomic_DNA"/>
</dbReference>
<dbReference type="OrthoDB" id="6105938at2759"/>